<protein>
    <submittedName>
        <fullName evidence="4">DNA mismatch repair protein MutT</fullName>
    </submittedName>
</protein>
<keyword evidence="2" id="KW-0378">Hydrolase</keyword>
<evidence type="ECO:0000313" key="4">
    <source>
        <dbReference type="EMBL" id="ART69288.1"/>
    </source>
</evidence>
<keyword evidence="5" id="KW-1185">Reference proteome</keyword>
<dbReference type="AlphaFoldDB" id="A0A1Y0C2A2"/>
<dbReference type="SUPFAM" id="SSF55811">
    <property type="entry name" value="Nudix"/>
    <property type="match status" value="1"/>
</dbReference>
<evidence type="ECO:0000259" key="3">
    <source>
        <dbReference type="PROSITE" id="PS51462"/>
    </source>
</evidence>
<dbReference type="InterPro" id="IPR015797">
    <property type="entry name" value="NUDIX_hydrolase-like_dom_sf"/>
</dbReference>
<dbReference type="PANTHER" id="PTHR43046">
    <property type="entry name" value="GDP-MANNOSE MANNOSYL HYDROLASE"/>
    <property type="match status" value="1"/>
</dbReference>
<dbReference type="Gene3D" id="3.90.79.10">
    <property type="entry name" value="Nucleoside Triphosphate Pyrophosphohydrolase"/>
    <property type="match status" value="1"/>
</dbReference>
<dbReference type="OrthoDB" id="67499at2"/>
<sequence>MTVLHIVAAVVLDERNQVLVVRKRGTSSFMQPGGKIEPGEQPLAALCREVDEELGARFDPATARPLGRYTATAANEPGHTVDAHLYLVSLDREPHPAAEIEEMTWIDPHDPGDIELAPLTRQTVLALARDPDLVG</sequence>
<proteinExistence type="predicted"/>
<dbReference type="KEGG" id="mdx:BTO20_12450"/>
<evidence type="ECO:0000256" key="2">
    <source>
        <dbReference type="ARBA" id="ARBA00022801"/>
    </source>
</evidence>
<name>A0A1Y0C2A2_9MYCO</name>
<dbReference type="GO" id="GO:0016787">
    <property type="term" value="F:hydrolase activity"/>
    <property type="evidence" value="ECO:0007669"/>
    <property type="project" value="UniProtKB-KW"/>
</dbReference>
<feature type="domain" description="Nudix hydrolase" evidence="3">
    <location>
        <begin position="3"/>
        <end position="129"/>
    </location>
</feature>
<dbReference type="Pfam" id="PF00293">
    <property type="entry name" value="NUDIX"/>
    <property type="match status" value="1"/>
</dbReference>
<dbReference type="RefSeq" id="WP_087076267.1">
    <property type="nucleotide sequence ID" value="NZ_CP020809.1"/>
</dbReference>
<dbReference type="Proteomes" id="UP000195331">
    <property type="component" value="Chromosome"/>
</dbReference>
<evidence type="ECO:0000313" key="5">
    <source>
        <dbReference type="Proteomes" id="UP000195331"/>
    </source>
</evidence>
<gene>
    <name evidence="4" type="ORF">BTO20_12450</name>
</gene>
<comment type="cofactor">
    <cofactor evidence="1">
        <name>Mg(2+)</name>
        <dbReference type="ChEBI" id="CHEBI:18420"/>
    </cofactor>
</comment>
<evidence type="ECO:0000256" key="1">
    <source>
        <dbReference type="ARBA" id="ARBA00001946"/>
    </source>
</evidence>
<dbReference type="PROSITE" id="PS51462">
    <property type="entry name" value="NUDIX"/>
    <property type="match status" value="1"/>
</dbReference>
<dbReference type="InterPro" id="IPR020084">
    <property type="entry name" value="NUDIX_hydrolase_CS"/>
</dbReference>
<dbReference type="InterPro" id="IPR000086">
    <property type="entry name" value="NUDIX_hydrolase_dom"/>
</dbReference>
<reference evidence="4 5" key="1">
    <citation type="submission" date="2017-04" db="EMBL/GenBank/DDBJ databases">
        <title>Whole Genome Sequence of 1,4-Dioxane Degrading Bacterium Mycobacterium dioxanotrophicus PH-06.</title>
        <authorList>
            <person name="He Y."/>
        </authorList>
    </citation>
    <scope>NUCLEOTIDE SEQUENCE [LARGE SCALE GENOMIC DNA]</scope>
    <source>
        <strain evidence="4 5">PH-06</strain>
    </source>
</reference>
<dbReference type="CDD" id="cd04690">
    <property type="entry name" value="NUDIX_Hydrolase"/>
    <property type="match status" value="1"/>
</dbReference>
<dbReference type="PANTHER" id="PTHR43046:SF2">
    <property type="entry name" value="8-OXO-DGTP DIPHOSPHATASE-RELATED"/>
    <property type="match status" value="1"/>
</dbReference>
<dbReference type="EMBL" id="CP020809">
    <property type="protein sequence ID" value="ART69288.1"/>
    <property type="molecule type" value="Genomic_DNA"/>
</dbReference>
<accession>A0A1Y0C2A2</accession>
<dbReference type="PROSITE" id="PS00893">
    <property type="entry name" value="NUDIX_BOX"/>
    <property type="match status" value="1"/>
</dbReference>
<organism evidence="4 5">
    <name type="scientific">Mycobacterium dioxanotrophicus</name>
    <dbReference type="NCBI Taxonomy" id="482462"/>
    <lineage>
        <taxon>Bacteria</taxon>
        <taxon>Bacillati</taxon>
        <taxon>Actinomycetota</taxon>
        <taxon>Actinomycetes</taxon>
        <taxon>Mycobacteriales</taxon>
        <taxon>Mycobacteriaceae</taxon>
        <taxon>Mycobacterium</taxon>
    </lineage>
</organism>